<evidence type="ECO:0000313" key="2">
    <source>
        <dbReference type="EMBL" id="SCM70469.1"/>
    </source>
</evidence>
<reference evidence="2" key="1">
    <citation type="submission" date="2016-08" db="EMBL/GenBank/DDBJ databases">
        <authorList>
            <person name="Seilhamer J.J."/>
        </authorList>
    </citation>
    <scope>NUCLEOTIDE SEQUENCE</scope>
    <source>
        <strain evidence="2">86-1</strain>
    </source>
</reference>
<proteinExistence type="predicted"/>
<evidence type="ECO:0000256" key="1">
    <source>
        <dbReference type="SAM" id="MobiDB-lite"/>
    </source>
</evidence>
<sequence length="118" mass="12702">MPEAAMRVIPRIITVIFLAFAAGPVLTVSSDGPQATGQNLSAYEAGPTQTARTGGSAGQGPNISAKYLKQARQYRDQGRYELARQSYTQALSTCRSAEDLAIIEKELGGIELLLRTMR</sequence>
<dbReference type="EMBL" id="FMJC01000001">
    <property type="protein sequence ID" value="SCM70469.1"/>
    <property type="molecule type" value="Genomic_DNA"/>
</dbReference>
<organism evidence="2">
    <name type="scientific">uncultured Desulfovibrio sp</name>
    <dbReference type="NCBI Taxonomy" id="167968"/>
    <lineage>
        <taxon>Bacteria</taxon>
        <taxon>Pseudomonadati</taxon>
        <taxon>Thermodesulfobacteriota</taxon>
        <taxon>Desulfovibrionia</taxon>
        <taxon>Desulfovibrionales</taxon>
        <taxon>Desulfovibrionaceae</taxon>
        <taxon>Desulfovibrio</taxon>
        <taxon>environmental samples</taxon>
    </lineage>
</organism>
<protein>
    <recommendedName>
        <fullName evidence="3">Tetratricopeptide repeat protein</fullName>
    </recommendedName>
</protein>
<feature type="compositionally biased region" description="Polar residues" evidence="1">
    <location>
        <begin position="36"/>
        <end position="53"/>
    </location>
</feature>
<accession>A0A212KZA8</accession>
<evidence type="ECO:0008006" key="3">
    <source>
        <dbReference type="Google" id="ProtNLM"/>
    </source>
</evidence>
<gene>
    <name evidence="2" type="ORF">KL86DES1_10425</name>
</gene>
<dbReference type="AlphaFoldDB" id="A0A212KZA8"/>
<name>A0A212KZA8_9BACT</name>
<feature type="region of interest" description="Disordered" evidence="1">
    <location>
        <begin position="36"/>
        <end position="62"/>
    </location>
</feature>